<keyword evidence="3" id="KW-0732">Signal</keyword>
<proteinExistence type="predicted"/>
<name>A0A1I8AYZ9_MELHA</name>
<evidence type="ECO:0000256" key="1">
    <source>
        <dbReference type="SAM" id="Coils"/>
    </source>
</evidence>
<feature type="compositionally biased region" description="Basic and acidic residues" evidence="2">
    <location>
        <begin position="286"/>
        <end position="297"/>
    </location>
</feature>
<dbReference type="Proteomes" id="UP000095281">
    <property type="component" value="Unplaced"/>
</dbReference>
<organism evidence="4 5">
    <name type="scientific">Meloidogyne hapla</name>
    <name type="common">Root-knot nematode worm</name>
    <dbReference type="NCBI Taxonomy" id="6305"/>
    <lineage>
        <taxon>Eukaryota</taxon>
        <taxon>Metazoa</taxon>
        <taxon>Ecdysozoa</taxon>
        <taxon>Nematoda</taxon>
        <taxon>Chromadorea</taxon>
        <taxon>Rhabditida</taxon>
        <taxon>Tylenchina</taxon>
        <taxon>Tylenchomorpha</taxon>
        <taxon>Tylenchoidea</taxon>
        <taxon>Meloidogynidae</taxon>
        <taxon>Meloidogyninae</taxon>
        <taxon>Meloidogyne</taxon>
    </lineage>
</organism>
<feature type="compositionally biased region" description="Basic and acidic residues" evidence="2">
    <location>
        <begin position="382"/>
        <end position="427"/>
    </location>
</feature>
<evidence type="ECO:0000256" key="3">
    <source>
        <dbReference type="SAM" id="SignalP"/>
    </source>
</evidence>
<sequence>MRSFLKTLIVLWPPLIGQFILMIPNVVPRTVVKNTNDGLQNYLEENTENGKSGIEGGYVENLWKNDGENIKILKGNVQEVSPVVSDKYDENERNNDQQNHLVKENTGNVKSGIVENAVENNDGEIMKKPKDNESLKKEIEETEKKLEVLKQEELNLGNKAAESNTTEEEKDSIAKQIDQVKKEELSIVNEVKTEIKTAEESEKKEEGNNEVISIWQSIWQSFWQSLNFNNKQHENDNNGEVIEKSKLQETEHENGLEKGSEKEKANGIELKKEKDLQKPKGQLKPEVSKNKNDEKLTKKGIGNPSSTIEYPPNPTISIKDQVISVDNKKVKWGEKHKETPKENETVKNNGGEKKKGGTEKSKPKIEEINGKNSDKTSLAKSKTVEEEGEKTKVNEKTVDTNNKTGEKRKLEDNLTIRDLDVTKKDNVGDNQNIVKQSQPKGSTQNKQNGEAKKRKREQEHKSGRKVKKQNETNSPNTHTTSDESSYEESEEDDQYGKATVNDVE</sequence>
<feature type="compositionally biased region" description="Basic and acidic residues" evidence="2">
    <location>
        <begin position="231"/>
        <end position="278"/>
    </location>
</feature>
<dbReference type="AlphaFoldDB" id="A0A1I8AYZ9"/>
<keyword evidence="4" id="KW-1185">Reference proteome</keyword>
<feature type="chain" id="PRO_5009315266" evidence="3">
    <location>
        <begin position="18"/>
        <end position="504"/>
    </location>
</feature>
<evidence type="ECO:0000313" key="4">
    <source>
        <dbReference type="Proteomes" id="UP000095281"/>
    </source>
</evidence>
<feature type="compositionally biased region" description="Acidic residues" evidence="2">
    <location>
        <begin position="484"/>
        <end position="493"/>
    </location>
</feature>
<evidence type="ECO:0000313" key="5">
    <source>
        <dbReference type="WBParaSite" id="MhA1_Contig1098.frz3.gene19"/>
    </source>
</evidence>
<feature type="signal peptide" evidence="3">
    <location>
        <begin position="1"/>
        <end position="17"/>
    </location>
</feature>
<dbReference type="WBParaSite" id="MhA1_Contig1098.frz3.gene19">
    <property type="protein sequence ID" value="MhA1_Contig1098.frz3.gene19"/>
    <property type="gene ID" value="MhA1_Contig1098.frz3.gene19"/>
</dbReference>
<evidence type="ECO:0000256" key="2">
    <source>
        <dbReference type="SAM" id="MobiDB-lite"/>
    </source>
</evidence>
<accession>A0A1I8AYZ9</accession>
<feature type="compositionally biased region" description="Polar residues" evidence="2">
    <location>
        <begin position="428"/>
        <end position="448"/>
    </location>
</feature>
<feature type="region of interest" description="Disordered" evidence="2">
    <location>
        <begin position="229"/>
        <end position="504"/>
    </location>
</feature>
<feature type="compositionally biased region" description="Basic and acidic residues" evidence="2">
    <location>
        <begin position="326"/>
        <end position="374"/>
    </location>
</feature>
<protein>
    <submittedName>
        <fullName evidence="5">Uncharacterized protein</fullName>
    </submittedName>
</protein>
<feature type="coiled-coil region" evidence="1">
    <location>
        <begin position="132"/>
        <end position="208"/>
    </location>
</feature>
<keyword evidence="1" id="KW-0175">Coiled coil</keyword>
<reference evidence="5" key="1">
    <citation type="submission" date="2016-11" db="UniProtKB">
        <authorList>
            <consortium name="WormBaseParasite"/>
        </authorList>
    </citation>
    <scope>IDENTIFICATION</scope>
</reference>